<evidence type="ECO:0000256" key="1">
    <source>
        <dbReference type="SAM" id="Phobius"/>
    </source>
</evidence>
<evidence type="ECO:0000313" key="3">
    <source>
        <dbReference type="Proteomes" id="UP000623269"/>
    </source>
</evidence>
<sequence>MKKLVLKYRISKFKCFANGLLFAGITLIALILCVSDLTNNTSSKHAMFPFMIAIISLLMGFVTMFYHRKQPRTR</sequence>
<dbReference type="AlphaFoldDB" id="A0A8J7HE20"/>
<keyword evidence="3" id="KW-1185">Reference proteome</keyword>
<proteinExistence type="predicted"/>
<feature type="transmembrane region" description="Helical" evidence="1">
    <location>
        <begin position="46"/>
        <end position="66"/>
    </location>
</feature>
<feature type="transmembrane region" description="Helical" evidence="1">
    <location>
        <begin position="15"/>
        <end position="34"/>
    </location>
</feature>
<comment type="caution">
    <text evidence="2">The sequence shown here is derived from an EMBL/GenBank/DDBJ whole genome shotgun (WGS) entry which is preliminary data.</text>
</comment>
<protein>
    <submittedName>
        <fullName evidence="2">Uncharacterized protein</fullName>
    </submittedName>
</protein>
<keyword evidence="1" id="KW-1133">Transmembrane helix</keyword>
<gene>
    <name evidence="2" type="ORF">I5677_11375</name>
</gene>
<evidence type="ECO:0000313" key="2">
    <source>
        <dbReference type="EMBL" id="MBH1941494.1"/>
    </source>
</evidence>
<organism evidence="2 3">
    <name type="scientific">Mobilitalea sibirica</name>
    <dbReference type="NCBI Taxonomy" id="1462919"/>
    <lineage>
        <taxon>Bacteria</taxon>
        <taxon>Bacillati</taxon>
        <taxon>Bacillota</taxon>
        <taxon>Clostridia</taxon>
        <taxon>Lachnospirales</taxon>
        <taxon>Lachnospiraceae</taxon>
        <taxon>Mobilitalea</taxon>
    </lineage>
</organism>
<dbReference type="EMBL" id="JAEAGR010000011">
    <property type="protein sequence ID" value="MBH1941494.1"/>
    <property type="molecule type" value="Genomic_DNA"/>
</dbReference>
<dbReference type="Proteomes" id="UP000623269">
    <property type="component" value="Unassembled WGS sequence"/>
</dbReference>
<keyword evidence="1" id="KW-0812">Transmembrane</keyword>
<name>A0A8J7HE20_9FIRM</name>
<accession>A0A8J7HE20</accession>
<keyword evidence="1" id="KW-0472">Membrane</keyword>
<reference evidence="2" key="1">
    <citation type="submission" date="2020-12" db="EMBL/GenBank/DDBJ databases">
        <title>M. sibirica DSM 26468T genome.</title>
        <authorList>
            <person name="Thieme N."/>
            <person name="Rettenmaier R."/>
            <person name="Zverlov V."/>
            <person name="Liebl W."/>
        </authorList>
    </citation>
    <scope>NUCLEOTIDE SEQUENCE</scope>
    <source>
        <strain evidence="2">DSM 26468</strain>
    </source>
</reference>